<dbReference type="EMBL" id="REGC01000001">
    <property type="protein sequence ID" value="RMB64217.1"/>
    <property type="molecule type" value="Genomic_DNA"/>
</dbReference>
<reference evidence="1 2" key="1">
    <citation type="submission" date="2018-10" db="EMBL/GenBank/DDBJ databases">
        <title>Corynebacterium macginleyi genome sequencing and assembly of the type strain and two clinical samples.</title>
        <authorList>
            <person name="Bernier A.-M."/>
            <person name="Bernard K."/>
        </authorList>
    </citation>
    <scope>NUCLEOTIDE SEQUENCE [LARGE SCALE GENOMIC DNA]</scope>
    <source>
        <strain evidence="1 2">NML 120205</strain>
    </source>
</reference>
<dbReference type="Proteomes" id="UP000270649">
    <property type="component" value="Unassembled WGS sequence"/>
</dbReference>
<protein>
    <submittedName>
        <fullName evidence="1">Uncharacterized protein</fullName>
    </submittedName>
</protein>
<dbReference type="AlphaFoldDB" id="A0A3M0GJE8"/>
<name>A0A3M0GJE8_9CORY</name>
<accession>A0A3M0GJE8</accession>
<proteinExistence type="predicted"/>
<sequence length="83" mass="9053">MKQTMTGAAGHHNIQGIRLVRPPGNLMAEVTCRVNRWMPAASSFSAPRDLAGDKFTSCRQQLQLLHLAVLVPSGQLKEKVNAT</sequence>
<organism evidence="1 2">
    <name type="scientific">Corynebacterium macginleyi</name>
    <dbReference type="NCBI Taxonomy" id="38290"/>
    <lineage>
        <taxon>Bacteria</taxon>
        <taxon>Bacillati</taxon>
        <taxon>Actinomycetota</taxon>
        <taxon>Actinomycetes</taxon>
        <taxon>Mycobacteriales</taxon>
        <taxon>Corynebacteriaceae</taxon>
        <taxon>Corynebacterium</taxon>
    </lineage>
</organism>
<comment type="caution">
    <text evidence="1">The sequence shown here is derived from an EMBL/GenBank/DDBJ whole genome shotgun (WGS) entry which is preliminary data.</text>
</comment>
<gene>
    <name evidence="1" type="ORF">D9543_00025</name>
</gene>
<dbReference type="RefSeq" id="WP_121927148.1">
    <property type="nucleotide sequence ID" value="NZ_CP068291.1"/>
</dbReference>
<evidence type="ECO:0000313" key="1">
    <source>
        <dbReference type="EMBL" id="RMB64217.1"/>
    </source>
</evidence>
<evidence type="ECO:0000313" key="2">
    <source>
        <dbReference type="Proteomes" id="UP000270649"/>
    </source>
</evidence>